<evidence type="ECO:0000256" key="4">
    <source>
        <dbReference type="ARBA" id="ARBA00023029"/>
    </source>
</evidence>
<keyword evidence="6 7" id="KW-0413">Isomerase</keyword>
<name>A0A6N9YRE2_9ACTN</name>
<dbReference type="SUPFAM" id="SSF101904">
    <property type="entry name" value="GyrA/ParC C-terminal domain-like"/>
    <property type="match status" value="1"/>
</dbReference>
<dbReference type="RefSeq" id="WP_163820332.1">
    <property type="nucleotide sequence ID" value="NZ_JAAGOB010000012.1"/>
</dbReference>
<organism evidence="10 11">
    <name type="scientific">Phytoactinopolyspora alkaliphila</name>
    <dbReference type="NCBI Taxonomy" id="1783498"/>
    <lineage>
        <taxon>Bacteria</taxon>
        <taxon>Bacillati</taxon>
        <taxon>Actinomycetota</taxon>
        <taxon>Actinomycetes</taxon>
        <taxon>Jiangellales</taxon>
        <taxon>Jiangellaceae</taxon>
        <taxon>Phytoactinopolyspora</taxon>
    </lineage>
</organism>
<evidence type="ECO:0000256" key="1">
    <source>
        <dbReference type="ARBA" id="ARBA00000185"/>
    </source>
</evidence>
<comment type="caution">
    <text evidence="10">The sequence shown here is derived from an EMBL/GenBank/DDBJ whole genome shotgun (WGS) entry which is preliminary data.</text>
</comment>
<evidence type="ECO:0000313" key="11">
    <source>
        <dbReference type="Proteomes" id="UP000469185"/>
    </source>
</evidence>
<reference evidence="10 11" key="1">
    <citation type="submission" date="2020-02" db="EMBL/GenBank/DDBJ databases">
        <authorList>
            <person name="Li X.-J."/>
            <person name="Feng X.-M."/>
        </authorList>
    </citation>
    <scope>NUCLEOTIDE SEQUENCE [LARGE SCALE GENOMIC DNA]</scope>
    <source>
        <strain evidence="10 11">CGMCC 4.7225</strain>
    </source>
</reference>
<dbReference type="Pfam" id="PF03989">
    <property type="entry name" value="DNA_gyraseA_C"/>
    <property type="match status" value="2"/>
</dbReference>
<dbReference type="PANTHER" id="PTHR43493:SF5">
    <property type="entry name" value="DNA GYRASE SUBUNIT A, CHLOROPLASTIC_MITOCHONDRIAL"/>
    <property type="match status" value="1"/>
</dbReference>
<sequence>MARGTKTPPPEDYEETIIDVDVSEEMRGSFLEYAYSVIYSRAIPDARDGLKPVQRRILFQMHEMGLRPDRAHVKCGRVVGDVMGKLHPHGDGAIYDTLVRMAQPWAMRVPLVDGHGNFGSLDAGPAAYRYTECRMAEPAMLLTGSLDENVVDMVPNYDGQFQQPDVLPAAFPNLLVNGASGIAVGMATNMAPHNLGEVIDATRHLIANPDASLDDLMRFVPGPDLPSGGRIVGLDGIRDAYETGRGAFKTRATARIENITARRKGIVITELPYMVGPERVRERIVDLVRNKKLGGVADVVDYTDRNTSLRLVIELKSGFVPEAVLEELYRLTPLEDSFSMNNVALVDGQPRTLGLKELLEVFIKHRLDVVRRRSEFRRTKAADRLHLVDGLLVALLDIDEVIAVIRSSDDATAARERLMEIFDLSEIQARYILDTPLRRLTKYDRLELDKEADELRRTISELTALLDDESLMRQAVSAELADVAAAHATPRRTVLLEDSGTPSPRLPATALEVTDDPCQVLLSSTGLLARTAGDEPPVPGEKRAKHDLVVSAVGATARGEIGLVTTAGRVIRLSVLDLPALPPTASPTLAGGAPISEFVELEAAERVLCLADFSPDSPGLALGTEYGVVKRVVPEYPSNRDSWDVIRLDDDRVVGAVQLRTGEEDLVFVSSDAQLLHFSASVVRPQGRSGGGVAGIKLSPDARVTFFGAIDPAQDATVVTVSGSSSALPGTQAGNVKVTPYSEYPAKGRATGGVRCHRFLKGEDTLLLAWAGHAPARASAASGVPIDLPPPGRRDGSGTPAAQPIAAVGTHLTGD</sequence>
<dbReference type="Proteomes" id="UP000469185">
    <property type="component" value="Unassembled WGS sequence"/>
</dbReference>
<dbReference type="SMART" id="SM00434">
    <property type="entry name" value="TOP4c"/>
    <property type="match status" value="1"/>
</dbReference>
<dbReference type="FunFam" id="3.30.1360.40:FF:000002">
    <property type="entry name" value="DNA gyrase subunit A"/>
    <property type="match status" value="1"/>
</dbReference>
<dbReference type="InterPro" id="IPR006691">
    <property type="entry name" value="GyrA/parC_rep"/>
</dbReference>
<feature type="region of interest" description="Disordered" evidence="8">
    <location>
        <begin position="779"/>
        <end position="815"/>
    </location>
</feature>
<dbReference type="InterPro" id="IPR013760">
    <property type="entry name" value="Topo_IIA-like_dom_sf"/>
</dbReference>
<dbReference type="PANTHER" id="PTHR43493">
    <property type="entry name" value="DNA GYRASE/TOPOISOMERASE SUBUNIT A"/>
    <property type="match status" value="1"/>
</dbReference>
<accession>A0A6N9YRE2</accession>
<evidence type="ECO:0000256" key="3">
    <source>
        <dbReference type="ARBA" id="ARBA00012895"/>
    </source>
</evidence>
<evidence type="ECO:0000256" key="5">
    <source>
        <dbReference type="ARBA" id="ARBA00023125"/>
    </source>
</evidence>
<dbReference type="AlphaFoldDB" id="A0A6N9YRE2"/>
<dbReference type="EMBL" id="JAAGOB010000012">
    <property type="protein sequence ID" value="NED97552.1"/>
    <property type="molecule type" value="Genomic_DNA"/>
</dbReference>
<dbReference type="GO" id="GO:0003677">
    <property type="term" value="F:DNA binding"/>
    <property type="evidence" value="ECO:0007669"/>
    <property type="project" value="UniProtKB-UniRule"/>
</dbReference>
<evidence type="ECO:0000313" key="10">
    <source>
        <dbReference type="EMBL" id="NED97552.1"/>
    </source>
</evidence>
<comment type="catalytic activity">
    <reaction evidence="1 7">
        <text>ATP-dependent breakage, passage and rejoining of double-stranded DNA.</text>
        <dbReference type="EC" id="5.6.2.2"/>
    </reaction>
</comment>
<dbReference type="SUPFAM" id="SSF56719">
    <property type="entry name" value="Type II DNA topoisomerase"/>
    <property type="match status" value="1"/>
</dbReference>
<dbReference type="CDD" id="cd00187">
    <property type="entry name" value="TOP4c"/>
    <property type="match status" value="1"/>
</dbReference>
<dbReference type="Gene3D" id="3.30.1360.40">
    <property type="match status" value="1"/>
</dbReference>
<keyword evidence="4 7" id="KW-0799">Topoisomerase</keyword>
<dbReference type="InterPro" id="IPR002205">
    <property type="entry name" value="Topo_IIA_dom_A"/>
</dbReference>
<keyword evidence="5 7" id="KW-0238">DNA-binding</keyword>
<keyword evidence="11" id="KW-1185">Reference proteome</keyword>
<dbReference type="GO" id="GO:0009330">
    <property type="term" value="C:DNA topoisomerase type II (double strand cut, ATP-hydrolyzing) complex"/>
    <property type="evidence" value="ECO:0007669"/>
    <property type="project" value="TreeGrafter"/>
</dbReference>
<dbReference type="Gene3D" id="3.90.199.10">
    <property type="entry name" value="Topoisomerase II, domain 5"/>
    <property type="match status" value="1"/>
</dbReference>
<dbReference type="GO" id="GO:0006265">
    <property type="term" value="P:DNA topological change"/>
    <property type="evidence" value="ECO:0007669"/>
    <property type="project" value="UniProtKB-UniRule"/>
</dbReference>
<dbReference type="FunFam" id="1.10.268.10:FF:000001">
    <property type="entry name" value="DNA gyrase subunit A"/>
    <property type="match status" value="1"/>
</dbReference>
<dbReference type="Gene3D" id="2.120.10.90">
    <property type="entry name" value="DNA gyrase/topoisomerase IV, subunit A, C-terminal"/>
    <property type="match status" value="1"/>
</dbReference>
<evidence type="ECO:0000259" key="9">
    <source>
        <dbReference type="PROSITE" id="PS52040"/>
    </source>
</evidence>
<feature type="active site" description="O-(5'-phospho-DNA)-tyrosine intermediate" evidence="7">
    <location>
        <position position="130"/>
    </location>
</feature>
<protein>
    <recommendedName>
        <fullName evidence="3">DNA topoisomerase (ATP-hydrolyzing)</fullName>
        <ecNumber evidence="3">5.6.2.2</ecNumber>
    </recommendedName>
</protein>
<dbReference type="GO" id="GO:0034335">
    <property type="term" value="F:DNA negative supercoiling activity"/>
    <property type="evidence" value="ECO:0007669"/>
    <property type="project" value="UniProtKB-ARBA"/>
</dbReference>
<feature type="domain" description="Topo IIA-type catalytic" evidence="9">
    <location>
        <begin position="43"/>
        <end position="511"/>
    </location>
</feature>
<dbReference type="GO" id="GO:0005737">
    <property type="term" value="C:cytoplasm"/>
    <property type="evidence" value="ECO:0007669"/>
    <property type="project" value="TreeGrafter"/>
</dbReference>
<proteinExistence type="inferred from homology"/>
<dbReference type="Pfam" id="PF00521">
    <property type="entry name" value="DNA_topoisoIV"/>
    <property type="match status" value="1"/>
</dbReference>
<dbReference type="Gene3D" id="1.10.268.10">
    <property type="entry name" value="Topoisomerase, domain 3"/>
    <property type="match status" value="1"/>
</dbReference>
<dbReference type="InterPro" id="IPR050220">
    <property type="entry name" value="Type_II_DNA_Topoisomerases"/>
</dbReference>
<comment type="similarity">
    <text evidence="2">Belongs to the type II topoisomerase GyrA/ParC subunit family.</text>
</comment>
<dbReference type="InterPro" id="IPR013757">
    <property type="entry name" value="Topo_IIA_A_a_sf"/>
</dbReference>
<dbReference type="InterPro" id="IPR035516">
    <property type="entry name" value="Gyrase/topoIV_suA_C"/>
</dbReference>
<dbReference type="NCBIfam" id="NF004044">
    <property type="entry name" value="PRK05561.1"/>
    <property type="match status" value="1"/>
</dbReference>
<evidence type="ECO:0000256" key="6">
    <source>
        <dbReference type="ARBA" id="ARBA00023235"/>
    </source>
</evidence>
<evidence type="ECO:0000256" key="2">
    <source>
        <dbReference type="ARBA" id="ARBA00008263"/>
    </source>
</evidence>
<evidence type="ECO:0000256" key="7">
    <source>
        <dbReference type="PROSITE-ProRule" id="PRU01384"/>
    </source>
</evidence>
<evidence type="ECO:0000256" key="8">
    <source>
        <dbReference type="SAM" id="MobiDB-lite"/>
    </source>
</evidence>
<gene>
    <name evidence="10" type="ORF">G1H11_19835</name>
</gene>
<dbReference type="EC" id="5.6.2.2" evidence="3"/>
<dbReference type="GO" id="GO:0005524">
    <property type="term" value="F:ATP binding"/>
    <property type="evidence" value="ECO:0007669"/>
    <property type="project" value="InterPro"/>
</dbReference>
<dbReference type="InterPro" id="IPR013758">
    <property type="entry name" value="Topo_IIA_A/C_ab"/>
</dbReference>
<dbReference type="PROSITE" id="PS52040">
    <property type="entry name" value="TOPO_IIA"/>
    <property type="match status" value="1"/>
</dbReference>